<dbReference type="PANTHER" id="PTHR45138:SF9">
    <property type="entry name" value="DIGUANYLATE CYCLASE DGCM-RELATED"/>
    <property type="match status" value="1"/>
</dbReference>
<evidence type="ECO:0000313" key="4">
    <source>
        <dbReference type="Proteomes" id="UP000241426"/>
    </source>
</evidence>
<dbReference type="SMART" id="SM00267">
    <property type="entry name" value="GGDEF"/>
    <property type="match status" value="1"/>
</dbReference>
<comment type="caution">
    <text evidence="3">The sequence shown here is derived from an EMBL/GenBank/DDBJ whole genome shotgun (WGS) entry which is preliminary data.</text>
</comment>
<proteinExistence type="predicted"/>
<dbReference type="SUPFAM" id="SSF55073">
    <property type="entry name" value="Nucleotide cyclase"/>
    <property type="match status" value="1"/>
</dbReference>
<dbReference type="RefSeq" id="WP_036795189.1">
    <property type="nucleotide sequence ID" value="NZ_JAUZMX010000001.1"/>
</dbReference>
<dbReference type="EMBL" id="PYNF01000001">
    <property type="protein sequence ID" value="PSV01871.1"/>
    <property type="molecule type" value="Genomic_DNA"/>
</dbReference>
<dbReference type="Proteomes" id="UP000241426">
    <property type="component" value="Unassembled WGS sequence"/>
</dbReference>
<evidence type="ECO:0000313" key="3">
    <source>
        <dbReference type="EMBL" id="PSV01871.1"/>
    </source>
</evidence>
<accession>A0A2T3KPB2</accession>
<dbReference type="CDD" id="cd01949">
    <property type="entry name" value="GGDEF"/>
    <property type="match status" value="1"/>
</dbReference>
<dbReference type="GO" id="GO:0052621">
    <property type="term" value="F:diguanylate cyclase activity"/>
    <property type="evidence" value="ECO:0007669"/>
    <property type="project" value="UniProtKB-EC"/>
</dbReference>
<dbReference type="NCBIfam" id="TIGR00254">
    <property type="entry name" value="GGDEF"/>
    <property type="match status" value="1"/>
</dbReference>
<dbReference type="Gene3D" id="3.30.70.270">
    <property type="match status" value="1"/>
</dbReference>
<dbReference type="PANTHER" id="PTHR45138">
    <property type="entry name" value="REGULATORY COMPONENTS OF SENSORY TRANSDUCTION SYSTEM"/>
    <property type="match status" value="1"/>
</dbReference>
<dbReference type="EC" id="2.7.7.65" evidence="1"/>
<dbReference type="GeneID" id="29944029"/>
<dbReference type="InterPro" id="IPR000160">
    <property type="entry name" value="GGDEF_dom"/>
</dbReference>
<dbReference type="eggNOG" id="COG3706">
    <property type="taxonomic scope" value="Bacteria"/>
</dbReference>
<sequence length="428" mass="49537">MIINLNSFLKKSLSNLKLFTLFFIVCSSLYLIYNIFNINKLHQKYITTLENVYSGARRFGSFYNNTGTEDLKKGQYLFNGVSVVVNTPTQAKILSTGINKLRLQINKITENHIWTVAVFETSAKYSHFDPLRSIYLKLYDHVVLNSIVKNEGLTDTYQSFYGCNIKLTDIYKEQGTNEILRTVYFPIYNNKKLDALLAIDINNSIFKNILKKYNRNKITIISMKDNNLYQKSELLPCSEVDPINLGINFYTLFKFTFLPSILLMFLYHSLTKLIANKNYILRYDQMTRFYRRDYYEAKLLNQADFNLLIIDIDHFKTVNDTYGHEVGDEVIRGVTKRINNCIRKNDIAIRWGGEEFMLSFPKMNSEQLTKKAQQICDSIALYPISDIDISVSIGGISATSIHFNDAYKAADQALYHSKNNGRNQVTII</sequence>
<evidence type="ECO:0000256" key="2">
    <source>
        <dbReference type="ARBA" id="ARBA00034247"/>
    </source>
</evidence>
<protein>
    <recommendedName>
        <fullName evidence="1">diguanylate cyclase</fullName>
        <ecNumber evidence="1">2.7.7.65</ecNumber>
    </recommendedName>
</protein>
<dbReference type="AlphaFoldDB" id="A0A0B7JDZ0"/>
<name>A0A0B7JDZ0_9GAMM</name>
<dbReference type="PROSITE" id="PS50887">
    <property type="entry name" value="GGDEF"/>
    <property type="match status" value="1"/>
</dbReference>
<reference evidence="3 4" key="1">
    <citation type="submission" date="2018-01" db="EMBL/GenBank/DDBJ databases">
        <title>Whole genome sequencing of Histamine producing bacteria.</title>
        <authorList>
            <person name="Butler K."/>
        </authorList>
    </citation>
    <scope>NUCLEOTIDE SEQUENCE [LARGE SCALE GENOMIC DNA]</scope>
    <source>
        <strain evidence="3 4">FS-7.2</strain>
    </source>
</reference>
<dbReference type="InterPro" id="IPR043128">
    <property type="entry name" value="Rev_trsase/Diguanyl_cyclase"/>
</dbReference>
<organism evidence="3 4">
    <name type="scientific">Photobacterium kishitanii</name>
    <dbReference type="NCBI Taxonomy" id="318456"/>
    <lineage>
        <taxon>Bacteria</taxon>
        <taxon>Pseudomonadati</taxon>
        <taxon>Pseudomonadota</taxon>
        <taxon>Gammaproteobacteria</taxon>
        <taxon>Vibrionales</taxon>
        <taxon>Vibrionaceae</taxon>
        <taxon>Photobacterium</taxon>
    </lineage>
</organism>
<accession>A0A0B7JDZ0</accession>
<dbReference type="InterPro" id="IPR050469">
    <property type="entry name" value="Diguanylate_Cyclase"/>
</dbReference>
<dbReference type="Pfam" id="PF00990">
    <property type="entry name" value="GGDEF"/>
    <property type="match status" value="1"/>
</dbReference>
<gene>
    <name evidence="3" type="ORF">C9J27_02055</name>
</gene>
<comment type="catalytic activity">
    <reaction evidence="2">
        <text>2 GTP = 3',3'-c-di-GMP + 2 diphosphate</text>
        <dbReference type="Rhea" id="RHEA:24898"/>
        <dbReference type="ChEBI" id="CHEBI:33019"/>
        <dbReference type="ChEBI" id="CHEBI:37565"/>
        <dbReference type="ChEBI" id="CHEBI:58805"/>
        <dbReference type="EC" id="2.7.7.65"/>
    </reaction>
</comment>
<evidence type="ECO:0000256" key="1">
    <source>
        <dbReference type="ARBA" id="ARBA00012528"/>
    </source>
</evidence>
<dbReference type="InterPro" id="IPR029787">
    <property type="entry name" value="Nucleotide_cyclase"/>
</dbReference>